<feature type="compositionally biased region" description="Basic and acidic residues" evidence="2">
    <location>
        <begin position="241"/>
        <end position="273"/>
    </location>
</feature>
<keyword evidence="1" id="KW-0539">Nucleus</keyword>
<feature type="compositionally biased region" description="Low complexity" evidence="2">
    <location>
        <begin position="984"/>
        <end position="1012"/>
    </location>
</feature>
<feature type="domain" description="Zn(2)-C6 fungal-type" evidence="3">
    <location>
        <begin position="494"/>
        <end position="531"/>
    </location>
</feature>
<proteinExistence type="predicted"/>
<dbReference type="InterPro" id="IPR036864">
    <property type="entry name" value="Zn2-C6_fun-type_DNA-bd_sf"/>
</dbReference>
<dbReference type="Proteomes" id="UP001628179">
    <property type="component" value="Unassembled WGS sequence"/>
</dbReference>
<feature type="region of interest" description="Disordered" evidence="2">
    <location>
        <begin position="622"/>
        <end position="641"/>
    </location>
</feature>
<dbReference type="RefSeq" id="XP_070920644.1">
    <property type="nucleotide sequence ID" value="XM_071064543.1"/>
</dbReference>
<organism evidence="4 5">
    <name type="scientific">Madurella fahalii</name>
    <dbReference type="NCBI Taxonomy" id="1157608"/>
    <lineage>
        <taxon>Eukaryota</taxon>
        <taxon>Fungi</taxon>
        <taxon>Dikarya</taxon>
        <taxon>Ascomycota</taxon>
        <taxon>Pezizomycotina</taxon>
        <taxon>Sordariomycetes</taxon>
        <taxon>Sordariomycetidae</taxon>
        <taxon>Sordariales</taxon>
        <taxon>Sordariales incertae sedis</taxon>
        <taxon>Madurella</taxon>
    </lineage>
</organism>
<evidence type="ECO:0000313" key="4">
    <source>
        <dbReference type="EMBL" id="GAB1318914.1"/>
    </source>
</evidence>
<evidence type="ECO:0000256" key="2">
    <source>
        <dbReference type="SAM" id="MobiDB-lite"/>
    </source>
</evidence>
<feature type="compositionally biased region" description="Polar residues" evidence="2">
    <location>
        <begin position="895"/>
        <end position="983"/>
    </location>
</feature>
<comment type="caution">
    <text evidence="4">The sequence shown here is derived from an EMBL/GenBank/DDBJ whole genome shotgun (WGS) entry which is preliminary data.</text>
</comment>
<dbReference type="CDD" id="cd00067">
    <property type="entry name" value="GAL4"/>
    <property type="match status" value="1"/>
</dbReference>
<feature type="region of interest" description="Disordered" evidence="2">
    <location>
        <begin position="895"/>
        <end position="1022"/>
    </location>
</feature>
<name>A0ABQ0GMJ2_9PEZI</name>
<feature type="compositionally biased region" description="Low complexity" evidence="2">
    <location>
        <begin position="625"/>
        <end position="639"/>
    </location>
</feature>
<dbReference type="EMBL" id="BAAFSV010000005">
    <property type="protein sequence ID" value="GAB1318914.1"/>
    <property type="molecule type" value="Genomic_DNA"/>
</dbReference>
<feature type="region of interest" description="Disordered" evidence="2">
    <location>
        <begin position="1053"/>
        <end position="1099"/>
    </location>
</feature>
<feature type="compositionally biased region" description="Polar residues" evidence="2">
    <location>
        <begin position="812"/>
        <end position="821"/>
    </location>
</feature>
<dbReference type="GeneID" id="98179866"/>
<feature type="region of interest" description="Disordered" evidence="2">
    <location>
        <begin position="534"/>
        <end position="559"/>
    </location>
</feature>
<feature type="compositionally biased region" description="Polar residues" evidence="2">
    <location>
        <begin position="1013"/>
        <end position="1022"/>
    </location>
</feature>
<feature type="region of interest" description="Disordered" evidence="2">
    <location>
        <begin position="679"/>
        <end position="878"/>
    </location>
</feature>
<evidence type="ECO:0000313" key="5">
    <source>
        <dbReference type="Proteomes" id="UP001628179"/>
    </source>
</evidence>
<reference evidence="4 5" key="1">
    <citation type="submission" date="2024-09" db="EMBL/GenBank/DDBJ databases">
        <title>Itraconazole resistance in Madurella fahalii resulting from another homologue of gene encoding cytochrome P450 14-alpha sterol demethylase (CYP51).</title>
        <authorList>
            <person name="Yoshioka I."/>
            <person name="Fahal A.H."/>
            <person name="Kaneko S."/>
            <person name="Yaguchi T."/>
        </authorList>
    </citation>
    <scope>NUCLEOTIDE SEQUENCE [LARGE SCALE GENOMIC DNA]</scope>
    <source>
        <strain evidence="4 5">IFM 68171</strain>
    </source>
</reference>
<sequence>MEALLGASQSNPSCDSIADLQDKLRDLFSKRVSETRAEHISVTFELRSTTIFEIPVTETENEALENASNIDPLLGGTRSIAAPPAVVNGRQATRRINAIDALVNQPLDDPVLQTSITRHIISGLDEVDGSDWTVRQVSRAQQGWTFTYICKDSWQSWSRRSTKTPAKVLVGEWSEKGGQDPVHMARPAFDCRGSVKIAFVKSTRTIDVKYEHMPMHKTVAQLIELLAPPPAAPPVKTPAKKPKEPKPLKERKTPKEPKSKTPKKRAGENRTADGEGSQSKRRRKKKDSAAPTGPEGSALPPEMPGALPVGHATPRQLYNTQVESTGGAPPDGSSNYPEGLVSANAADAAATDDDVHSHSILNLPPGEAARRRDLAIKLLTESNIDPKTLSAEQFSIFANQSPELQQDSLAMLVKYGAERLRIVHPDKDEASSGQATPDGQSTPGSAMPATETPKSNKPKKQPDAEASPMPEAGHAPQNVEAAGRKRKTPSQRICDNCRVVNFRGKCDKKNPSCSSCVLEGLQCVYSAAKPKQSKAPPAEQEAPGQSAATAVPDEEPEDLGAPGFHTVAVGGPVHEPIHEQVNETVNEPISDPVHHETASPSNTLAQSHGIYQHSSRLTFPQVGATTTSEPPQSSTPSAPMGYISHSLSETPENSLHGYTYSTQADRAAPEYTEKTTIAVEQVQRGKSVPQPASRRSLPTSQSSHLTATTDTTMNAQSSWQSMSGQPTMAVSATRTSPRQSRMKKPALGSQGYGDLQQRVSSWVTANQPTPETTQPMRTSPSQAAAPPGRSKSRQSRVQNHTTVHSIPAARPGQSQGTQPLADNSGYESAATAQQPTSTDGYNSYNQYPSAASTQPDSSSDRITYQPYTNNQASTSSNSYSSFDNYNICLANPASSTMPTPAPQTVASSYPSTSVAGTNTTQWGGAASTSQARNPRIYNATQATAGTSSSHNMSSNPEQSQLSQGFNAHPQLSTQARGSSSVYAQQQQKQPQQPHQPQQTQQQQRRQQQQQQQNYSGYMTQQPHTAAISTSHRGWYAFAANNAAAPGGYNPNAAVAGSASHGQDHGHGHGHATNHAAAHGHGGGGGSHRSMNLSSHAYSSMGGDEQAMYDLLRSGNPVG</sequence>
<feature type="compositionally biased region" description="Polar residues" evidence="2">
    <location>
        <begin position="830"/>
        <end position="866"/>
    </location>
</feature>
<dbReference type="SUPFAM" id="SSF57701">
    <property type="entry name" value="Zn2/Cys6 DNA-binding domain"/>
    <property type="match status" value="1"/>
</dbReference>
<evidence type="ECO:0000256" key="1">
    <source>
        <dbReference type="ARBA" id="ARBA00023242"/>
    </source>
</evidence>
<protein>
    <submittedName>
        <fullName evidence="4">Zn(2)-C6 fungal-type domain-containing protein</fullName>
    </submittedName>
</protein>
<feature type="compositionally biased region" description="Polar residues" evidence="2">
    <location>
        <begin position="696"/>
        <end position="739"/>
    </location>
</feature>
<feature type="region of interest" description="Disordered" evidence="2">
    <location>
        <begin position="230"/>
        <end position="369"/>
    </location>
</feature>
<keyword evidence="5" id="KW-1185">Reference proteome</keyword>
<feature type="compositionally biased region" description="Polar residues" evidence="2">
    <location>
        <begin position="1088"/>
        <end position="1097"/>
    </location>
</feature>
<feature type="compositionally biased region" description="Polar residues" evidence="2">
    <location>
        <begin position="757"/>
        <end position="782"/>
    </location>
</feature>
<dbReference type="Pfam" id="PF00172">
    <property type="entry name" value="Zn_clus"/>
    <property type="match status" value="1"/>
</dbReference>
<feature type="compositionally biased region" description="Polar residues" evidence="2">
    <location>
        <begin position="795"/>
        <end position="804"/>
    </location>
</feature>
<gene>
    <name evidence="4" type="ORF">MFIFM68171_09124</name>
</gene>
<accession>A0ABQ0GMJ2</accession>
<dbReference type="Gene3D" id="4.10.240.10">
    <property type="entry name" value="Zn(2)-C6 fungal-type DNA-binding domain"/>
    <property type="match status" value="1"/>
</dbReference>
<dbReference type="InterPro" id="IPR001138">
    <property type="entry name" value="Zn2Cys6_DnaBD"/>
</dbReference>
<feature type="compositionally biased region" description="Polar residues" evidence="2">
    <location>
        <begin position="431"/>
        <end position="444"/>
    </location>
</feature>
<feature type="compositionally biased region" description="Low complexity" evidence="2">
    <location>
        <begin position="867"/>
        <end position="878"/>
    </location>
</feature>
<evidence type="ECO:0000259" key="3">
    <source>
        <dbReference type="Pfam" id="PF00172"/>
    </source>
</evidence>
<feature type="region of interest" description="Disordered" evidence="2">
    <location>
        <begin position="425"/>
        <end position="490"/>
    </location>
</feature>